<reference evidence="1" key="2">
    <citation type="submission" date="2022-06" db="UniProtKB">
        <authorList>
            <consortium name="EnsemblMetazoa"/>
        </authorList>
    </citation>
    <scope>IDENTIFICATION</scope>
</reference>
<dbReference type="EMBL" id="CMVM020000320">
    <property type="status" value="NOT_ANNOTATED_CDS"/>
    <property type="molecule type" value="Genomic_DNA"/>
</dbReference>
<sequence length="70" mass="8144">MKNTRYVVNLRQLFAEVVDWPYEFLLIVLQPLGSVFPSRRLCKRFLLNHDISLILCTSLFVSLCGDQLLS</sequence>
<proteinExistence type="predicted"/>
<keyword evidence="2" id="KW-1185">Reference proteome</keyword>
<dbReference type="EnsemblMetazoa" id="OVOC10145.1">
    <property type="protein sequence ID" value="OVOC10145.1"/>
    <property type="gene ID" value="WBGene00246954"/>
</dbReference>
<dbReference type="Proteomes" id="UP000024404">
    <property type="component" value="Unassembled WGS sequence"/>
</dbReference>
<organism evidence="1 2">
    <name type="scientific">Onchocerca volvulus</name>
    <dbReference type="NCBI Taxonomy" id="6282"/>
    <lineage>
        <taxon>Eukaryota</taxon>
        <taxon>Metazoa</taxon>
        <taxon>Ecdysozoa</taxon>
        <taxon>Nematoda</taxon>
        <taxon>Chromadorea</taxon>
        <taxon>Rhabditida</taxon>
        <taxon>Spirurina</taxon>
        <taxon>Spiruromorpha</taxon>
        <taxon>Filarioidea</taxon>
        <taxon>Onchocercidae</taxon>
        <taxon>Onchocerca</taxon>
    </lineage>
</organism>
<accession>A0A8R1TIT2</accession>
<reference evidence="2" key="1">
    <citation type="submission" date="2013-10" db="EMBL/GenBank/DDBJ databases">
        <title>Genome sequencing of Onchocerca volvulus.</title>
        <authorList>
            <person name="Cotton J."/>
            <person name="Tsai J."/>
            <person name="Stanley E."/>
            <person name="Tracey A."/>
            <person name="Holroyd N."/>
            <person name="Lustigman S."/>
            <person name="Berriman M."/>
        </authorList>
    </citation>
    <scope>NUCLEOTIDE SEQUENCE</scope>
</reference>
<protein>
    <submittedName>
        <fullName evidence="1">Uncharacterized protein</fullName>
    </submittedName>
</protein>
<dbReference type="AlphaFoldDB" id="A0A8R1TIT2"/>
<name>A0A8R1TIT2_ONCVO</name>
<evidence type="ECO:0000313" key="1">
    <source>
        <dbReference type="EnsemblMetazoa" id="OVOC10145.1"/>
    </source>
</evidence>
<evidence type="ECO:0000313" key="2">
    <source>
        <dbReference type="Proteomes" id="UP000024404"/>
    </source>
</evidence>